<keyword evidence="2" id="KW-1185">Reference proteome</keyword>
<comment type="caution">
    <text evidence="1">The sequence shown here is derived from an EMBL/GenBank/DDBJ whole genome shotgun (WGS) entry which is preliminary data.</text>
</comment>
<reference evidence="1 2" key="1">
    <citation type="submission" date="2022-06" db="EMBL/GenBank/DDBJ databases">
        <authorList>
            <person name="Jeon C.O."/>
        </authorList>
    </citation>
    <scope>NUCLEOTIDE SEQUENCE [LARGE SCALE GENOMIC DNA]</scope>
    <source>
        <strain evidence="1 2">KCTC 13943</strain>
    </source>
</reference>
<dbReference type="EMBL" id="JAMQCR010000001">
    <property type="protein sequence ID" value="MCM2532540.1"/>
    <property type="molecule type" value="Genomic_DNA"/>
</dbReference>
<sequence length="47" mass="5356">MKKQITVTEVVLKELEGTKIAKYLMSIGVYKETATIKKVDVNEEKNN</sequence>
<accession>A0ABT0WAN5</accession>
<proteinExistence type="predicted"/>
<organism evidence="1 2">
    <name type="scientific">Neobacillus pocheonensis</name>
    <dbReference type="NCBI Taxonomy" id="363869"/>
    <lineage>
        <taxon>Bacteria</taxon>
        <taxon>Bacillati</taxon>
        <taxon>Bacillota</taxon>
        <taxon>Bacilli</taxon>
        <taxon>Bacillales</taxon>
        <taxon>Bacillaceae</taxon>
        <taxon>Neobacillus</taxon>
    </lineage>
</organism>
<evidence type="ECO:0000313" key="1">
    <source>
        <dbReference type="EMBL" id="MCM2532540.1"/>
    </source>
</evidence>
<name>A0ABT0WAN5_9BACI</name>
<protein>
    <submittedName>
        <fullName evidence="1">Uncharacterized protein</fullName>
    </submittedName>
</protein>
<gene>
    <name evidence="1" type="ORF">NDK43_09280</name>
</gene>
<dbReference type="Proteomes" id="UP001523262">
    <property type="component" value="Unassembled WGS sequence"/>
</dbReference>
<evidence type="ECO:0000313" key="2">
    <source>
        <dbReference type="Proteomes" id="UP001523262"/>
    </source>
</evidence>